<dbReference type="PANTHER" id="PTHR48258:SF6">
    <property type="entry name" value="LEUCINE-RICH REPEAT DOMAIN, L DOMAIN-CONTAINING PROTEIN"/>
    <property type="match status" value="1"/>
</dbReference>
<comment type="caution">
    <text evidence="3">The sequence shown here is derived from an EMBL/GenBank/DDBJ whole genome shotgun (WGS) entry which is preliminary data.</text>
</comment>
<accession>A0ABD2YXI6</accession>
<evidence type="ECO:0000313" key="4">
    <source>
        <dbReference type="Proteomes" id="UP001630127"/>
    </source>
</evidence>
<sequence length="338" mass="39857">MLLNIPSKTKDTDKAREDLCDMGIRPELHFQVDCGRTIKPSAFKHKEVLQRIHFENVESRHQDQFPIWFKDHINQLHWEKSLDVSEELWGLANGPIPFMTKHYSRCIVNEARFHTRDRDDCRITQNSGLVVEGYHKGKPINFYRFVKGVVELTFFHAYKVVLFQCEWYNAGSTNTMKSDRHFVSIDIRSRWYQNDLFVLPNQVQQVFYIGDTKLDNHWRIAQQVQHRHLWNLPDLEENDEEMMSGATSFADEVLQQNETSTIIIAVEDDELGLLNRQSVEPEIVQDNSLHTNHSYTRDMEDNYNEVNEEDDIDEEDDMFFESSSSDENVNMEIESDCD</sequence>
<organism evidence="3 4">
    <name type="scientific">Cinchona calisaya</name>
    <dbReference type="NCBI Taxonomy" id="153742"/>
    <lineage>
        <taxon>Eukaryota</taxon>
        <taxon>Viridiplantae</taxon>
        <taxon>Streptophyta</taxon>
        <taxon>Embryophyta</taxon>
        <taxon>Tracheophyta</taxon>
        <taxon>Spermatophyta</taxon>
        <taxon>Magnoliopsida</taxon>
        <taxon>eudicotyledons</taxon>
        <taxon>Gunneridae</taxon>
        <taxon>Pentapetalae</taxon>
        <taxon>asterids</taxon>
        <taxon>lamiids</taxon>
        <taxon>Gentianales</taxon>
        <taxon>Rubiaceae</taxon>
        <taxon>Cinchonoideae</taxon>
        <taxon>Cinchoneae</taxon>
        <taxon>Cinchona</taxon>
    </lineage>
</organism>
<dbReference type="Pfam" id="PF13952">
    <property type="entry name" value="DUF4216"/>
    <property type="match status" value="1"/>
</dbReference>
<dbReference type="AlphaFoldDB" id="A0ABD2YXI6"/>
<dbReference type="Proteomes" id="UP001630127">
    <property type="component" value="Unassembled WGS sequence"/>
</dbReference>
<feature type="compositionally biased region" description="Acidic residues" evidence="1">
    <location>
        <begin position="308"/>
        <end position="319"/>
    </location>
</feature>
<gene>
    <name evidence="3" type="ORF">ACH5RR_029659</name>
</gene>
<name>A0ABD2YXI6_9GENT</name>
<keyword evidence="4" id="KW-1185">Reference proteome</keyword>
<evidence type="ECO:0000259" key="2">
    <source>
        <dbReference type="Pfam" id="PF13952"/>
    </source>
</evidence>
<evidence type="ECO:0000313" key="3">
    <source>
        <dbReference type="EMBL" id="KAL3510258.1"/>
    </source>
</evidence>
<feature type="region of interest" description="Disordered" evidence="1">
    <location>
        <begin position="308"/>
        <end position="338"/>
    </location>
</feature>
<dbReference type="PANTHER" id="PTHR48258">
    <property type="entry name" value="DUF4218 DOMAIN-CONTAINING PROTEIN-RELATED"/>
    <property type="match status" value="1"/>
</dbReference>
<proteinExistence type="predicted"/>
<evidence type="ECO:0000256" key="1">
    <source>
        <dbReference type="SAM" id="MobiDB-lite"/>
    </source>
</evidence>
<reference evidence="3 4" key="1">
    <citation type="submission" date="2024-11" db="EMBL/GenBank/DDBJ databases">
        <title>A near-complete genome assembly of Cinchona calisaya.</title>
        <authorList>
            <person name="Lian D.C."/>
            <person name="Zhao X.W."/>
            <person name="Wei L."/>
        </authorList>
    </citation>
    <scope>NUCLEOTIDE SEQUENCE [LARGE SCALE GENOMIC DNA]</scope>
    <source>
        <tissue evidence="3">Nenye</tissue>
    </source>
</reference>
<protein>
    <recommendedName>
        <fullName evidence="2">DUF4216 domain-containing protein</fullName>
    </recommendedName>
</protein>
<dbReference type="InterPro" id="IPR025312">
    <property type="entry name" value="DUF4216"/>
</dbReference>
<feature type="domain" description="DUF4216" evidence="2">
    <location>
        <begin position="151"/>
        <end position="220"/>
    </location>
</feature>
<dbReference type="EMBL" id="JBJUIK010000012">
    <property type="protein sequence ID" value="KAL3510258.1"/>
    <property type="molecule type" value="Genomic_DNA"/>
</dbReference>